<dbReference type="NCBIfam" id="TIGR01552">
    <property type="entry name" value="phd_fam"/>
    <property type="match status" value="1"/>
</dbReference>
<protein>
    <submittedName>
        <fullName evidence="5">Prevent-host-death family protein</fullName>
    </submittedName>
</protein>
<dbReference type="PROSITE" id="PS50943">
    <property type="entry name" value="HTH_CROC1"/>
    <property type="match status" value="1"/>
</dbReference>
<dbReference type="eggNOG" id="COG3620">
    <property type="taxonomic scope" value="Bacteria"/>
</dbReference>
<dbReference type="AlphaFoldDB" id="F9UER1"/>
<gene>
    <name evidence="5" type="ORF">ThimaDRAFT_3414</name>
</gene>
<dbReference type="InterPro" id="IPR001387">
    <property type="entry name" value="Cro/C1-type_HTH"/>
</dbReference>
<evidence type="ECO:0000313" key="5">
    <source>
        <dbReference type="EMBL" id="EGV17382.1"/>
    </source>
</evidence>
<dbReference type="GO" id="GO:0003677">
    <property type="term" value="F:DNA binding"/>
    <property type="evidence" value="ECO:0007669"/>
    <property type="project" value="InterPro"/>
</dbReference>
<dbReference type="Gene3D" id="1.10.260.40">
    <property type="entry name" value="lambda repressor-like DNA-binding domains"/>
    <property type="match status" value="1"/>
</dbReference>
<dbReference type="SUPFAM" id="SSF47413">
    <property type="entry name" value="lambda repressor-like DNA-binding domains"/>
    <property type="match status" value="1"/>
</dbReference>
<dbReference type="EMBL" id="AFWV01000011">
    <property type="protein sequence ID" value="EGV17382.1"/>
    <property type="molecule type" value="Genomic_DNA"/>
</dbReference>
<dbReference type="InterPro" id="IPR050808">
    <property type="entry name" value="Phage_Integrase"/>
</dbReference>
<dbReference type="PANTHER" id="PTHR30629:SF6">
    <property type="entry name" value="PROPHAGE INTEGRASE INTA-RELATED"/>
    <property type="match status" value="1"/>
</dbReference>
<dbReference type="InterPro" id="IPR011010">
    <property type="entry name" value="DNA_brk_join_enz"/>
</dbReference>
<proteinExistence type="inferred from homology"/>
<comment type="similarity">
    <text evidence="1">Belongs to the 'phage' integrase family.</text>
</comment>
<dbReference type="GO" id="GO:0006310">
    <property type="term" value="P:DNA recombination"/>
    <property type="evidence" value="ECO:0007669"/>
    <property type="project" value="UniProtKB-KW"/>
</dbReference>
<name>F9UER1_9GAMM</name>
<evidence type="ECO:0000256" key="2">
    <source>
        <dbReference type="ARBA" id="ARBA00022908"/>
    </source>
</evidence>
<dbReference type="CDD" id="cd00093">
    <property type="entry name" value="HTH_XRE"/>
    <property type="match status" value="1"/>
</dbReference>
<feature type="domain" description="HTH cro/C1-type" evidence="4">
    <location>
        <begin position="197"/>
        <end position="251"/>
    </location>
</feature>
<evidence type="ECO:0000256" key="1">
    <source>
        <dbReference type="ARBA" id="ARBA00008857"/>
    </source>
</evidence>
<dbReference type="PATRIC" id="fig|768671.3.peg.3608"/>
<dbReference type="STRING" id="768671.ThimaDRAFT_3414"/>
<evidence type="ECO:0000259" key="4">
    <source>
        <dbReference type="PROSITE" id="PS50943"/>
    </source>
</evidence>
<dbReference type="GO" id="GO:0015074">
    <property type="term" value="P:DNA integration"/>
    <property type="evidence" value="ECO:0007669"/>
    <property type="project" value="UniProtKB-KW"/>
</dbReference>
<evidence type="ECO:0000256" key="3">
    <source>
        <dbReference type="ARBA" id="ARBA00023172"/>
    </source>
</evidence>
<dbReference type="InterPro" id="IPR013762">
    <property type="entry name" value="Integrase-like_cat_sf"/>
</dbReference>
<organism evidence="5 6">
    <name type="scientific">Thiocapsa marina 5811</name>
    <dbReference type="NCBI Taxonomy" id="768671"/>
    <lineage>
        <taxon>Bacteria</taxon>
        <taxon>Pseudomonadati</taxon>
        <taxon>Pseudomonadota</taxon>
        <taxon>Gammaproteobacteria</taxon>
        <taxon>Chromatiales</taxon>
        <taxon>Chromatiaceae</taxon>
        <taxon>Thiocapsa</taxon>
    </lineage>
</organism>
<evidence type="ECO:0000313" key="6">
    <source>
        <dbReference type="Proteomes" id="UP000005459"/>
    </source>
</evidence>
<dbReference type="Proteomes" id="UP000005459">
    <property type="component" value="Unassembled WGS sequence"/>
</dbReference>
<dbReference type="InterPro" id="IPR010982">
    <property type="entry name" value="Lambda_DNA-bd_dom_sf"/>
</dbReference>
<dbReference type="PANTHER" id="PTHR30629">
    <property type="entry name" value="PROPHAGE INTEGRASE"/>
    <property type="match status" value="1"/>
</dbReference>
<sequence length="253" mass="27935">MTPRDKVEGERTIPSTPYVASLLGALPRRNAWVFSSPTSESGHITEPRILHNRALTAAGLPPLSLHGIRRSFGTLSEWIEMPVGIVTQIQGHKPSATAEKHYRRRPLDLLRKWHTGLEGWILDQAGLVQPAASRRSRNAMNARTDYQTIVRNGEPAFVLVPVADWERVRPLLEQVAAGDGIPQAVVEAHVLHDVPLVRAWREHLGLTQDAVAERAGMQQSTLARLERGEIKPRTATLARLAAAMGIGLEQLRA</sequence>
<accession>F9UER1</accession>
<dbReference type="eggNOG" id="COG0582">
    <property type="taxonomic scope" value="Bacteria"/>
</dbReference>
<dbReference type="SMART" id="SM00530">
    <property type="entry name" value="HTH_XRE"/>
    <property type="match status" value="1"/>
</dbReference>
<dbReference type="Pfam" id="PF01381">
    <property type="entry name" value="HTH_3"/>
    <property type="match status" value="1"/>
</dbReference>
<keyword evidence="6" id="KW-1185">Reference proteome</keyword>
<keyword evidence="3" id="KW-0233">DNA recombination</keyword>
<dbReference type="Gene3D" id="1.10.443.10">
    <property type="entry name" value="Intergrase catalytic core"/>
    <property type="match status" value="1"/>
</dbReference>
<keyword evidence="2" id="KW-0229">DNA integration</keyword>
<dbReference type="SUPFAM" id="SSF56349">
    <property type="entry name" value="DNA breaking-rejoining enzymes"/>
    <property type="match status" value="1"/>
</dbReference>
<reference evidence="5 6" key="1">
    <citation type="submission" date="2011-06" db="EMBL/GenBank/DDBJ databases">
        <title>The draft genome of Thiocapsa marina 5811.</title>
        <authorList>
            <consortium name="US DOE Joint Genome Institute (JGI-PGF)"/>
            <person name="Lucas S."/>
            <person name="Han J."/>
            <person name="Cheng J.-F."/>
            <person name="Goodwin L."/>
            <person name="Pitluck S."/>
            <person name="Peters L."/>
            <person name="Land M.L."/>
            <person name="Hauser L."/>
            <person name="Vogl K."/>
            <person name="Liu Z."/>
            <person name="Imhoff J."/>
            <person name="Thiel V."/>
            <person name="Frigaard N.-U."/>
            <person name="Bryant D."/>
            <person name="Woyke T.J."/>
        </authorList>
    </citation>
    <scope>NUCLEOTIDE SEQUENCE [LARGE SCALE GENOMIC DNA]</scope>
    <source>
        <strain evidence="5 6">5811</strain>
    </source>
</reference>